<keyword evidence="4" id="KW-0997">Cell inner membrane</keyword>
<proteinExistence type="inferred from homology"/>
<feature type="transmembrane region" description="Helical" evidence="10">
    <location>
        <begin position="421"/>
        <end position="445"/>
    </location>
</feature>
<feature type="transmembrane region" description="Helical" evidence="10">
    <location>
        <begin position="103"/>
        <end position="124"/>
    </location>
</feature>
<accession>A0ABP7JN32</accession>
<dbReference type="SUPFAM" id="SSF103473">
    <property type="entry name" value="MFS general substrate transporter"/>
    <property type="match status" value="1"/>
</dbReference>
<dbReference type="PROSITE" id="PS50850">
    <property type="entry name" value="MFS"/>
    <property type="match status" value="1"/>
</dbReference>
<evidence type="ECO:0000256" key="8">
    <source>
        <dbReference type="ARBA" id="ARBA00044273"/>
    </source>
</evidence>
<dbReference type="PROSITE" id="PS00216">
    <property type="entry name" value="SUGAR_TRANSPORT_1"/>
    <property type="match status" value="1"/>
</dbReference>
<evidence type="ECO:0000259" key="11">
    <source>
        <dbReference type="PROSITE" id="PS50850"/>
    </source>
</evidence>
<feature type="transmembrane region" description="Helical" evidence="10">
    <location>
        <begin position="332"/>
        <end position="351"/>
    </location>
</feature>
<feature type="transmembrane region" description="Helical" evidence="10">
    <location>
        <begin position="360"/>
        <end position="379"/>
    </location>
</feature>
<keyword evidence="3" id="KW-0813">Transport</keyword>
<evidence type="ECO:0000256" key="1">
    <source>
        <dbReference type="ARBA" id="ARBA00004429"/>
    </source>
</evidence>
<reference evidence="13" key="1">
    <citation type="journal article" date="2019" name="Int. J. Syst. Evol. Microbiol.">
        <title>The Global Catalogue of Microorganisms (GCM) 10K type strain sequencing project: providing services to taxonomists for standard genome sequencing and annotation.</title>
        <authorList>
            <consortium name="The Broad Institute Genomics Platform"/>
            <consortium name="The Broad Institute Genome Sequencing Center for Infectious Disease"/>
            <person name="Wu L."/>
            <person name="Ma J."/>
        </authorList>
    </citation>
    <scope>NUCLEOTIDE SEQUENCE [LARGE SCALE GENOMIC DNA]</scope>
    <source>
        <strain evidence="13">JCM 17017</strain>
    </source>
</reference>
<feature type="transmembrane region" description="Helical" evidence="10">
    <location>
        <begin position="299"/>
        <end position="320"/>
    </location>
</feature>
<keyword evidence="5 10" id="KW-0812">Transmembrane</keyword>
<feature type="compositionally biased region" description="Polar residues" evidence="9">
    <location>
        <begin position="43"/>
        <end position="83"/>
    </location>
</feature>
<evidence type="ECO:0000313" key="12">
    <source>
        <dbReference type="EMBL" id="GAA3849236.1"/>
    </source>
</evidence>
<evidence type="ECO:0000256" key="6">
    <source>
        <dbReference type="ARBA" id="ARBA00022989"/>
    </source>
</evidence>
<dbReference type="Gene3D" id="1.20.1250.20">
    <property type="entry name" value="MFS general substrate transporter like domains"/>
    <property type="match status" value="1"/>
</dbReference>
<evidence type="ECO:0000256" key="2">
    <source>
        <dbReference type="ARBA" id="ARBA00007520"/>
    </source>
</evidence>
<evidence type="ECO:0000313" key="13">
    <source>
        <dbReference type="Proteomes" id="UP001501624"/>
    </source>
</evidence>
<dbReference type="EMBL" id="BAABCM010000018">
    <property type="protein sequence ID" value="GAA3849236.1"/>
    <property type="molecule type" value="Genomic_DNA"/>
</dbReference>
<comment type="subcellular location">
    <subcellularLocation>
        <location evidence="1">Cell inner membrane</location>
        <topology evidence="1">Multi-pass membrane protein</topology>
    </subcellularLocation>
</comment>
<dbReference type="CDD" id="cd17473">
    <property type="entry name" value="MFS_arabinose_efflux_permease_like"/>
    <property type="match status" value="1"/>
</dbReference>
<comment type="caution">
    <text evidence="12">The sequence shown here is derived from an EMBL/GenBank/DDBJ whole genome shotgun (WGS) entry which is preliminary data.</text>
</comment>
<name>A0ABP7JN32_9PSEU</name>
<feature type="transmembrane region" description="Helical" evidence="10">
    <location>
        <begin position="230"/>
        <end position="254"/>
    </location>
</feature>
<evidence type="ECO:0000256" key="7">
    <source>
        <dbReference type="ARBA" id="ARBA00023136"/>
    </source>
</evidence>
<dbReference type="Proteomes" id="UP001501624">
    <property type="component" value="Unassembled WGS sequence"/>
</dbReference>
<keyword evidence="4" id="KW-1003">Cell membrane</keyword>
<evidence type="ECO:0000256" key="10">
    <source>
        <dbReference type="SAM" id="Phobius"/>
    </source>
</evidence>
<gene>
    <name evidence="12" type="ORF">GCM10022380_79260</name>
</gene>
<keyword evidence="13" id="KW-1185">Reference proteome</keyword>
<feature type="region of interest" description="Disordered" evidence="9">
    <location>
        <begin position="1"/>
        <end position="94"/>
    </location>
</feature>
<dbReference type="InterPro" id="IPR001958">
    <property type="entry name" value="Tet-R_TetA/multi-R_MdtG-like"/>
</dbReference>
<dbReference type="InterPro" id="IPR020846">
    <property type="entry name" value="MFS_dom"/>
</dbReference>
<sequence>MPDRVLPSSPGATADNAPDPTADKAPSLTTGNAPSPTADKAPSLTTGNAPSPTTDKAPSLTTGNAPSPTTDNAPSPTTDNAPSPTAGIALDPATGRPAGRAQALVLLFASCLSVLGSVLLAPVLPSIQQAFAGTPGVAALTPVLLTVPALVIGLTATVAGRIVDRLGRKRLLVGALVVYAVVGTAPLWLDSLHLILASRILVGLTEAAIMTCCTTLLADYFAGPLRNRYFGLQTVFTTVAATVFLAVGGLLGAHSWRTPFWLYAVSLPLAFLAARHIWQPRRTTAAALPPLPWRRLLTPVGVTLIGGLVFYVLIVELSYVLDGIGVKSSSTIGFVSAIASLATAVAAWSFAKVARFGPRVTIPAAFVLSGLGVLGLGLAQSLPVAVAGAVVAGLGNGLLLPALLTWALGSLTFEQRGRGTGVWTSAMFIGQFVCPLVVLGLSGVLTGLSSALLVVGAVAVLVAGGTRFIRA</sequence>
<dbReference type="Pfam" id="PF07690">
    <property type="entry name" value="MFS_1"/>
    <property type="match status" value="1"/>
</dbReference>
<feature type="transmembrane region" description="Helical" evidence="10">
    <location>
        <begin position="136"/>
        <end position="159"/>
    </location>
</feature>
<evidence type="ECO:0000256" key="4">
    <source>
        <dbReference type="ARBA" id="ARBA00022519"/>
    </source>
</evidence>
<dbReference type="PANTHER" id="PTHR23501:SF191">
    <property type="entry name" value="VACUOLAR BASIC AMINO ACID TRANSPORTER 4"/>
    <property type="match status" value="1"/>
</dbReference>
<evidence type="ECO:0000256" key="3">
    <source>
        <dbReference type="ARBA" id="ARBA00022448"/>
    </source>
</evidence>
<dbReference type="RefSeq" id="WP_237340058.1">
    <property type="nucleotide sequence ID" value="NZ_BAABCM010000018.1"/>
</dbReference>
<dbReference type="PANTHER" id="PTHR23501">
    <property type="entry name" value="MAJOR FACILITATOR SUPERFAMILY"/>
    <property type="match status" value="1"/>
</dbReference>
<comment type="similarity">
    <text evidence="2">Belongs to the major facilitator superfamily. TCR/Tet family.</text>
</comment>
<dbReference type="InterPro" id="IPR036259">
    <property type="entry name" value="MFS_trans_sf"/>
</dbReference>
<feature type="compositionally biased region" description="Low complexity" evidence="9">
    <location>
        <begin position="12"/>
        <end position="26"/>
    </location>
</feature>
<dbReference type="PRINTS" id="PR01035">
    <property type="entry name" value="TCRTETA"/>
</dbReference>
<feature type="transmembrane region" description="Helical" evidence="10">
    <location>
        <begin position="451"/>
        <end position="469"/>
    </location>
</feature>
<feature type="transmembrane region" description="Helical" evidence="10">
    <location>
        <begin position="171"/>
        <end position="189"/>
    </location>
</feature>
<keyword evidence="6 10" id="KW-1133">Transmembrane helix</keyword>
<dbReference type="InterPro" id="IPR005829">
    <property type="entry name" value="Sugar_transporter_CS"/>
</dbReference>
<dbReference type="InterPro" id="IPR011701">
    <property type="entry name" value="MFS"/>
</dbReference>
<protein>
    <recommendedName>
        <fullName evidence="8">MFS-type drug efflux transporter P55</fullName>
    </recommendedName>
</protein>
<feature type="transmembrane region" description="Helical" evidence="10">
    <location>
        <begin position="385"/>
        <end position="409"/>
    </location>
</feature>
<organism evidence="12 13">
    <name type="scientific">Amycolatopsis tucumanensis</name>
    <dbReference type="NCBI Taxonomy" id="401106"/>
    <lineage>
        <taxon>Bacteria</taxon>
        <taxon>Bacillati</taxon>
        <taxon>Actinomycetota</taxon>
        <taxon>Actinomycetes</taxon>
        <taxon>Pseudonocardiales</taxon>
        <taxon>Pseudonocardiaceae</taxon>
        <taxon>Amycolatopsis</taxon>
    </lineage>
</organism>
<feature type="transmembrane region" description="Helical" evidence="10">
    <location>
        <begin position="260"/>
        <end position="278"/>
    </location>
</feature>
<feature type="domain" description="Major facilitator superfamily (MFS) profile" evidence="11">
    <location>
        <begin position="102"/>
        <end position="471"/>
    </location>
</feature>
<keyword evidence="7 10" id="KW-0472">Membrane</keyword>
<feature type="transmembrane region" description="Helical" evidence="10">
    <location>
        <begin position="195"/>
        <end position="218"/>
    </location>
</feature>
<evidence type="ECO:0000256" key="9">
    <source>
        <dbReference type="SAM" id="MobiDB-lite"/>
    </source>
</evidence>
<evidence type="ECO:0000256" key="5">
    <source>
        <dbReference type="ARBA" id="ARBA00022692"/>
    </source>
</evidence>